<sequence>MFFHWIGSTRSSLNCTSSHYQDLDQNIFTYTSNPSTSTRICIQNPWSFLSYPILSGSRQNQIVEETKCKTFFREMECPE</sequence>
<comment type="caution">
    <text evidence="1">The sequence shown here is derived from an EMBL/GenBank/DDBJ whole genome shotgun (WGS) entry which is preliminary data.</text>
</comment>
<organism evidence="1 2">
    <name type="scientific">Nelumbo nucifera</name>
    <name type="common">Sacred lotus</name>
    <dbReference type="NCBI Taxonomy" id="4432"/>
    <lineage>
        <taxon>Eukaryota</taxon>
        <taxon>Viridiplantae</taxon>
        <taxon>Streptophyta</taxon>
        <taxon>Embryophyta</taxon>
        <taxon>Tracheophyta</taxon>
        <taxon>Spermatophyta</taxon>
        <taxon>Magnoliopsida</taxon>
        <taxon>Proteales</taxon>
        <taxon>Nelumbonaceae</taxon>
        <taxon>Nelumbo</taxon>
    </lineage>
</organism>
<evidence type="ECO:0000313" key="1">
    <source>
        <dbReference type="EMBL" id="DAD32396.1"/>
    </source>
</evidence>
<name>A0A822YND7_NELNU</name>
<keyword evidence="2" id="KW-1185">Reference proteome</keyword>
<reference evidence="1 2" key="1">
    <citation type="journal article" date="2020" name="Mol. Biol. Evol.">
        <title>Distinct Expression and Methylation Patterns for Genes with Different Fates following a Single Whole-Genome Duplication in Flowering Plants.</title>
        <authorList>
            <person name="Shi T."/>
            <person name="Rahmani R.S."/>
            <person name="Gugger P.F."/>
            <person name="Wang M."/>
            <person name="Li H."/>
            <person name="Zhang Y."/>
            <person name="Li Z."/>
            <person name="Wang Q."/>
            <person name="Van de Peer Y."/>
            <person name="Marchal K."/>
            <person name="Chen J."/>
        </authorList>
    </citation>
    <scope>NUCLEOTIDE SEQUENCE [LARGE SCALE GENOMIC DNA]</scope>
    <source>
        <tissue evidence="1">Leaf</tissue>
    </source>
</reference>
<dbReference type="EMBL" id="DUZY01000003">
    <property type="protein sequence ID" value="DAD32396.1"/>
    <property type="molecule type" value="Genomic_DNA"/>
</dbReference>
<protein>
    <submittedName>
        <fullName evidence="1">Uncharacterized protein</fullName>
    </submittedName>
</protein>
<proteinExistence type="predicted"/>
<dbReference type="Proteomes" id="UP000607653">
    <property type="component" value="Unassembled WGS sequence"/>
</dbReference>
<accession>A0A822YND7</accession>
<evidence type="ECO:0000313" key="2">
    <source>
        <dbReference type="Proteomes" id="UP000607653"/>
    </source>
</evidence>
<gene>
    <name evidence="1" type="ORF">HUJ06_011247</name>
</gene>
<dbReference type="AlphaFoldDB" id="A0A822YND7"/>